<dbReference type="SUPFAM" id="SSF81593">
    <property type="entry name" value="Nucleotidyltransferase substrate binding subunit/domain"/>
    <property type="match status" value="1"/>
</dbReference>
<dbReference type="RefSeq" id="WP_010978892.1">
    <property type="nucleotide sequence ID" value="NZ_BAABQO010000017.1"/>
</dbReference>
<dbReference type="GeneID" id="1458859"/>
<organism evidence="2 3">
    <name type="scientific">Sulfurisphaera tokodaii</name>
    <dbReference type="NCBI Taxonomy" id="111955"/>
    <lineage>
        <taxon>Archaea</taxon>
        <taxon>Thermoproteota</taxon>
        <taxon>Thermoprotei</taxon>
        <taxon>Sulfolobales</taxon>
        <taxon>Sulfolobaceae</taxon>
        <taxon>Sulfurisphaera</taxon>
    </lineage>
</organism>
<reference evidence="2" key="1">
    <citation type="journal article" date="2020" name="bioRxiv">
        <title>A rank-normalized archaeal taxonomy based on genome phylogeny resolves widespread incomplete and uneven classifications.</title>
        <authorList>
            <person name="Rinke C."/>
            <person name="Chuvochina M."/>
            <person name="Mussig A.J."/>
            <person name="Chaumeil P.-A."/>
            <person name="Waite D.W."/>
            <person name="Whitman W.B."/>
            <person name="Parks D.H."/>
            <person name="Hugenholtz P."/>
        </authorList>
    </citation>
    <scope>NUCLEOTIDE SEQUENCE</scope>
    <source>
        <strain evidence="2">UBA8838</strain>
    </source>
</reference>
<gene>
    <name evidence="2" type="ORF">HA332_03325</name>
</gene>
<evidence type="ECO:0000259" key="1">
    <source>
        <dbReference type="PROSITE" id="PS50910"/>
    </source>
</evidence>
<dbReference type="AlphaFoldDB" id="A0A832TFG8"/>
<name>A0A832TFG8_9CREN</name>
<dbReference type="Proteomes" id="UP000646844">
    <property type="component" value="Unassembled WGS sequence"/>
</dbReference>
<dbReference type="OMA" id="GKHNSAM"/>
<accession>A0A832TFG8</accession>
<dbReference type="Gene3D" id="1.20.120.330">
    <property type="entry name" value="Nucleotidyltransferases domain 2"/>
    <property type="match status" value="1"/>
</dbReference>
<dbReference type="InterPro" id="IPR007842">
    <property type="entry name" value="HEPN_dom"/>
</dbReference>
<comment type="caution">
    <text evidence="2">The sequence shown here is derived from an EMBL/GenBank/DDBJ whole genome shotgun (WGS) entry which is preliminary data.</text>
</comment>
<sequence>MADHLKRNALDFFAGAEYDIRNGKHNSAMSHVEQSLQLALKYVLFQLKGSFEKTHDIISLLDEVIDLTRNEKLKKIRNEEASTLEVIRESYIKSRYFHFYVDRLVVERAFNTTKVILNELGLVK</sequence>
<dbReference type="EMBL" id="DUJO01000016">
    <property type="protein sequence ID" value="HII73420.1"/>
    <property type="molecule type" value="Genomic_DNA"/>
</dbReference>
<dbReference type="Pfam" id="PF05168">
    <property type="entry name" value="HEPN"/>
    <property type="match status" value="1"/>
</dbReference>
<feature type="domain" description="HEPN" evidence="1">
    <location>
        <begin position="6"/>
        <end position="116"/>
    </location>
</feature>
<proteinExistence type="predicted"/>
<evidence type="ECO:0000313" key="2">
    <source>
        <dbReference type="EMBL" id="HII73420.1"/>
    </source>
</evidence>
<dbReference type="SMART" id="SM00748">
    <property type="entry name" value="HEPN"/>
    <property type="match status" value="1"/>
</dbReference>
<dbReference type="PROSITE" id="PS50910">
    <property type="entry name" value="HEPN"/>
    <property type="match status" value="1"/>
</dbReference>
<evidence type="ECO:0000313" key="3">
    <source>
        <dbReference type="Proteomes" id="UP000646844"/>
    </source>
</evidence>
<protein>
    <submittedName>
        <fullName evidence="2">HEPN domain-containing protein</fullName>
    </submittedName>
</protein>